<proteinExistence type="predicted"/>
<comment type="caution">
    <text evidence="3">The sequence shown here is derived from an EMBL/GenBank/DDBJ whole genome shotgun (WGS) entry which is preliminary data.</text>
</comment>
<organism evidence="3 4">
    <name type="scientific">Candidatus Giovannonibacteria bacterium RIFCSPLOWO2_12_FULL_44_15</name>
    <dbReference type="NCBI Taxonomy" id="1798364"/>
    <lineage>
        <taxon>Bacteria</taxon>
        <taxon>Candidatus Giovannoniibacteriota</taxon>
    </lineage>
</organism>
<keyword evidence="1" id="KW-0808">Transferase</keyword>
<reference evidence="3 4" key="1">
    <citation type="journal article" date="2016" name="Nat. Commun.">
        <title>Thousands of microbial genomes shed light on interconnected biogeochemical processes in an aquifer system.</title>
        <authorList>
            <person name="Anantharaman K."/>
            <person name="Brown C.T."/>
            <person name="Hug L.A."/>
            <person name="Sharon I."/>
            <person name="Castelle C.J."/>
            <person name="Probst A.J."/>
            <person name="Thomas B.C."/>
            <person name="Singh A."/>
            <person name="Wilkins M.J."/>
            <person name="Karaoz U."/>
            <person name="Brodie E.L."/>
            <person name="Williams K.H."/>
            <person name="Hubbard S.S."/>
            <person name="Banfield J.F."/>
        </authorList>
    </citation>
    <scope>NUCLEOTIDE SEQUENCE [LARGE SCALE GENOMIC DNA]</scope>
</reference>
<gene>
    <name evidence="3" type="ORF">A3G54_04285</name>
</gene>
<dbReference type="Proteomes" id="UP000178894">
    <property type="component" value="Unassembled WGS sequence"/>
</dbReference>
<evidence type="ECO:0000259" key="2">
    <source>
        <dbReference type="Pfam" id="PF00534"/>
    </source>
</evidence>
<accession>A0A1F5Y0W2</accession>
<protein>
    <recommendedName>
        <fullName evidence="2">Glycosyl transferase family 1 domain-containing protein</fullName>
    </recommendedName>
</protein>
<sequence length="352" mass="40356">MKIGIVLHPYGEDKPAGLGRAIFEITRSLIEQDKKNEYLVILRRRPKILPGFPGNNWKIKIADHKYFWLDRALFGENLDVCIFNTPIISFFIRPKKSVVIAYDFAYDDFGPNYLLKLYHRFSLKTADLMISISVATKKEIIKLFNIPADKIKVVYLGYYDISRKMADPVDNLPSKYFLFVGVIKKRKNVFGVVKAFREFKNIVKSDHKLIIAGWGSGEYFERIKDYIGKNNLSQDVFVREDIRGDKLSEVYRKAEMVLYPSFIEGFGFPVLEAMSCGTPVITSNISSLPEVAGDAAILVDPNNPSEIVQAMKNVSENQTLRAELIKKGYEQIKKFSWQKTAKEYLDILHGLK</sequence>
<dbReference type="PANTHER" id="PTHR46401:SF2">
    <property type="entry name" value="GLYCOSYLTRANSFERASE WBBK-RELATED"/>
    <property type="match status" value="1"/>
</dbReference>
<feature type="domain" description="Glycosyl transferase family 1" evidence="2">
    <location>
        <begin position="170"/>
        <end position="330"/>
    </location>
</feature>
<name>A0A1F5Y0W2_9BACT</name>
<dbReference type="Gene3D" id="3.40.50.2000">
    <property type="entry name" value="Glycogen Phosphorylase B"/>
    <property type="match status" value="2"/>
</dbReference>
<dbReference type="InterPro" id="IPR001296">
    <property type="entry name" value="Glyco_trans_1"/>
</dbReference>
<dbReference type="PANTHER" id="PTHR46401">
    <property type="entry name" value="GLYCOSYLTRANSFERASE WBBK-RELATED"/>
    <property type="match status" value="1"/>
</dbReference>
<dbReference type="AlphaFoldDB" id="A0A1F5Y0W2"/>
<dbReference type="GO" id="GO:0016757">
    <property type="term" value="F:glycosyltransferase activity"/>
    <property type="evidence" value="ECO:0007669"/>
    <property type="project" value="InterPro"/>
</dbReference>
<dbReference type="EMBL" id="MFIQ01000006">
    <property type="protein sequence ID" value="OGF93740.1"/>
    <property type="molecule type" value="Genomic_DNA"/>
</dbReference>
<evidence type="ECO:0000313" key="3">
    <source>
        <dbReference type="EMBL" id="OGF93740.1"/>
    </source>
</evidence>
<evidence type="ECO:0000313" key="4">
    <source>
        <dbReference type="Proteomes" id="UP000178894"/>
    </source>
</evidence>
<dbReference type="Pfam" id="PF00534">
    <property type="entry name" value="Glycos_transf_1"/>
    <property type="match status" value="1"/>
</dbReference>
<dbReference type="STRING" id="1798364.A3G54_04285"/>
<dbReference type="SUPFAM" id="SSF53756">
    <property type="entry name" value="UDP-Glycosyltransferase/glycogen phosphorylase"/>
    <property type="match status" value="1"/>
</dbReference>
<evidence type="ECO:0000256" key="1">
    <source>
        <dbReference type="ARBA" id="ARBA00022679"/>
    </source>
</evidence>
<dbReference type="CDD" id="cd03809">
    <property type="entry name" value="GT4_MtfB-like"/>
    <property type="match status" value="1"/>
</dbReference>
<dbReference type="FunFam" id="3.40.50.2000:FF:000119">
    <property type="entry name" value="Glycosyl transferase group 1"/>
    <property type="match status" value="1"/>
</dbReference>